<dbReference type="PANTHER" id="PTHR31108:SF1">
    <property type="entry name" value="HSAC2 DOMAIN-CONTAINING PROTEIN"/>
    <property type="match status" value="1"/>
</dbReference>
<dbReference type="PANTHER" id="PTHR31108">
    <property type="entry name" value="TUMOR PROTEIN P63-REGULATED GENE 1-LIKE PROTEIN"/>
    <property type="match status" value="1"/>
</dbReference>
<dbReference type="Pfam" id="PF12456">
    <property type="entry name" value="hSac2"/>
    <property type="match status" value="1"/>
</dbReference>
<feature type="region of interest" description="Disordered" evidence="2">
    <location>
        <begin position="1"/>
        <end position="38"/>
    </location>
</feature>
<dbReference type="AlphaFoldDB" id="A0A1B6EXS0"/>
<accession>A0A1B6EXS0</accession>
<dbReference type="InterPro" id="IPR022158">
    <property type="entry name" value="Inositol_phosphatase"/>
</dbReference>
<dbReference type="InterPro" id="IPR040242">
    <property type="entry name" value="TPRG1-like"/>
</dbReference>
<dbReference type="InterPro" id="IPR034753">
    <property type="entry name" value="hSac2"/>
</dbReference>
<evidence type="ECO:0000259" key="3">
    <source>
        <dbReference type="PROSITE" id="PS51791"/>
    </source>
</evidence>
<evidence type="ECO:0000313" key="4">
    <source>
        <dbReference type="EMBL" id="JAS42611.1"/>
    </source>
</evidence>
<name>A0A1B6EXS0_9HEMI</name>
<dbReference type="EMBL" id="GECZ01027158">
    <property type="protein sequence ID" value="JAS42611.1"/>
    <property type="molecule type" value="Transcribed_RNA"/>
</dbReference>
<sequence>MMSNQEVHFLEDAPPQDFTGTTLQLGEDKSGAGPSSLGYSNSLNTENDAFKYKRDVALVPWSGEDARDFFSHRSELIEKAIKECTSEVVTGEDGDVLGSWLLTEISLWDHEKERLVVLTSKCVLTIKYDFIAMRTLDVRRVPTEQIDTLVIGELEYPVHSLIPRINGLVTGVSGVVKGCLVRPLQDRFTPSPSLSTDINANPLALTNFEPRSRNLRGVRTMWNQGQPLTFTKKWNPFTSDIPWVTYTSHPLLWHKEADEKERSIFNVDDFAYHLVHAVEKPSRPCSIEHKPILLENYVGLGSLIHNKNALGFFKVRGKFSF</sequence>
<comment type="similarity">
    <text evidence="1">Belongs to the TPRG1 family.</text>
</comment>
<gene>
    <name evidence="4" type="ORF">g.20201</name>
</gene>
<organism evidence="4">
    <name type="scientific">Cuerna arida</name>
    <dbReference type="NCBI Taxonomy" id="1464854"/>
    <lineage>
        <taxon>Eukaryota</taxon>
        <taxon>Metazoa</taxon>
        <taxon>Ecdysozoa</taxon>
        <taxon>Arthropoda</taxon>
        <taxon>Hexapoda</taxon>
        <taxon>Insecta</taxon>
        <taxon>Pterygota</taxon>
        <taxon>Neoptera</taxon>
        <taxon>Paraneoptera</taxon>
        <taxon>Hemiptera</taxon>
        <taxon>Auchenorrhyncha</taxon>
        <taxon>Membracoidea</taxon>
        <taxon>Cicadellidae</taxon>
        <taxon>Cicadellinae</taxon>
        <taxon>Proconiini</taxon>
        <taxon>Cuerna</taxon>
    </lineage>
</organism>
<evidence type="ECO:0000256" key="2">
    <source>
        <dbReference type="SAM" id="MobiDB-lite"/>
    </source>
</evidence>
<dbReference type="GO" id="GO:0005737">
    <property type="term" value="C:cytoplasm"/>
    <property type="evidence" value="ECO:0007669"/>
    <property type="project" value="TreeGrafter"/>
</dbReference>
<proteinExistence type="inferred from homology"/>
<reference evidence="4" key="1">
    <citation type="submission" date="2015-11" db="EMBL/GenBank/DDBJ databases">
        <title>De novo transcriptome assembly of four potential Pierce s Disease insect vectors from Arizona vineyards.</title>
        <authorList>
            <person name="Tassone E.E."/>
        </authorList>
    </citation>
    <scope>NUCLEOTIDE SEQUENCE</scope>
</reference>
<dbReference type="PROSITE" id="PS51791">
    <property type="entry name" value="HSAC2"/>
    <property type="match status" value="1"/>
</dbReference>
<feature type="domain" description="HSac2" evidence="3">
    <location>
        <begin position="71"/>
        <end position="221"/>
    </location>
</feature>
<evidence type="ECO:0000256" key="1">
    <source>
        <dbReference type="ARBA" id="ARBA00009163"/>
    </source>
</evidence>
<protein>
    <recommendedName>
        <fullName evidence="3">HSac2 domain-containing protein</fullName>
    </recommendedName>
</protein>